<dbReference type="OrthoDB" id="2321566at2759"/>
<keyword evidence="3" id="KW-0808">Transferase</keyword>
<reference evidence="3" key="2">
    <citation type="submission" date="2019-10" db="EMBL/GenBank/DDBJ databases">
        <title>Conservation and host-specific expression of non-tandemly repeated heterogenous ribosome RNA gene in arbuscular mycorrhizal fungi.</title>
        <authorList>
            <person name="Maeda T."/>
            <person name="Kobayashi Y."/>
            <person name="Nakagawa T."/>
            <person name="Ezawa T."/>
            <person name="Yamaguchi K."/>
            <person name="Bino T."/>
            <person name="Nishimoto Y."/>
            <person name="Shigenobu S."/>
            <person name="Kawaguchi M."/>
        </authorList>
    </citation>
    <scope>NUCLEOTIDE SEQUENCE</scope>
    <source>
        <strain evidence="3">HR1</strain>
    </source>
</reference>
<keyword evidence="3" id="KW-0418">Kinase</keyword>
<dbReference type="EMBL" id="BLAL01000011">
    <property type="protein sequence ID" value="GES73867.1"/>
    <property type="molecule type" value="Genomic_DNA"/>
</dbReference>
<proteinExistence type="predicted"/>
<evidence type="ECO:0000313" key="4">
    <source>
        <dbReference type="Proteomes" id="UP000247702"/>
    </source>
</evidence>
<feature type="region of interest" description="Disordered" evidence="1">
    <location>
        <begin position="170"/>
        <end position="198"/>
    </location>
</feature>
<keyword evidence="4" id="KW-1185">Reference proteome</keyword>
<dbReference type="GO" id="GO:0016301">
    <property type="term" value="F:kinase activity"/>
    <property type="evidence" value="ECO:0007669"/>
    <property type="project" value="UniProtKB-KW"/>
</dbReference>
<dbReference type="EMBL" id="BEXD01004048">
    <property type="protein sequence ID" value="GBC06053.1"/>
    <property type="molecule type" value="Genomic_DNA"/>
</dbReference>
<organism evidence="2 4">
    <name type="scientific">Rhizophagus clarus</name>
    <dbReference type="NCBI Taxonomy" id="94130"/>
    <lineage>
        <taxon>Eukaryota</taxon>
        <taxon>Fungi</taxon>
        <taxon>Fungi incertae sedis</taxon>
        <taxon>Mucoromycota</taxon>
        <taxon>Glomeromycotina</taxon>
        <taxon>Glomeromycetes</taxon>
        <taxon>Glomerales</taxon>
        <taxon>Glomeraceae</taxon>
        <taxon>Rhizophagus</taxon>
    </lineage>
</organism>
<name>A0A2Z6RYM7_9GLOM</name>
<gene>
    <name evidence="3" type="ORF">RCL2_000137500</name>
    <name evidence="2" type="ORF">RclHR1_00660007</name>
</gene>
<dbReference type="AlphaFoldDB" id="A0A2Z6RYM7"/>
<feature type="compositionally biased region" description="Polar residues" evidence="1">
    <location>
        <begin position="179"/>
        <end position="198"/>
    </location>
</feature>
<protein>
    <submittedName>
        <fullName evidence="3">Kinase-like domain-containing protein</fullName>
    </submittedName>
</protein>
<comment type="caution">
    <text evidence="2">The sequence shown here is derived from an EMBL/GenBank/DDBJ whole genome shotgun (WGS) entry which is preliminary data.</text>
</comment>
<dbReference type="Proteomes" id="UP000615446">
    <property type="component" value="Unassembled WGS sequence"/>
</dbReference>
<evidence type="ECO:0000313" key="2">
    <source>
        <dbReference type="EMBL" id="GBC06053.1"/>
    </source>
</evidence>
<dbReference type="Proteomes" id="UP000247702">
    <property type="component" value="Unassembled WGS sequence"/>
</dbReference>
<evidence type="ECO:0000256" key="1">
    <source>
        <dbReference type="SAM" id="MobiDB-lite"/>
    </source>
</evidence>
<accession>A0A2Z6RYM7</accession>
<reference evidence="2 4" key="1">
    <citation type="submission" date="2017-11" db="EMBL/GenBank/DDBJ databases">
        <title>The genome of Rhizophagus clarus HR1 reveals common genetic basis of auxotrophy among arbuscular mycorrhizal fungi.</title>
        <authorList>
            <person name="Kobayashi Y."/>
        </authorList>
    </citation>
    <scope>NUCLEOTIDE SEQUENCE [LARGE SCALE GENOMIC DNA]</scope>
    <source>
        <strain evidence="2 4">HR1</strain>
    </source>
</reference>
<evidence type="ECO:0000313" key="3">
    <source>
        <dbReference type="EMBL" id="GES73867.1"/>
    </source>
</evidence>
<sequence length="198" mass="23209">MYDQEVIYTEGCTGIEQLNQLTNSSNCSNGNFKMAFFYNPPGDHQTYHITCEEVPMSFELICQLTNDTNDNDQAHNYVQSKNYVFYHSQLNTKKIYRVTCELASPQFLNKRFYNIYYNQQNEQQLQQQEVSPVYLKFHLKQLLTNFLTPKEIYEQNLHGSMMQDCPPPFRGASRDTQGHENISTLFSPNNDNIQQQDV</sequence>